<organism evidence="2 3">
    <name type="scientific">Zobellia amurskyensis</name>
    <dbReference type="NCBI Taxonomy" id="248905"/>
    <lineage>
        <taxon>Bacteria</taxon>
        <taxon>Pseudomonadati</taxon>
        <taxon>Bacteroidota</taxon>
        <taxon>Flavobacteriia</taxon>
        <taxon>Flavobacteriales</taxon>
        <taxon>Flavobacteriaceae</taxon>
        <taxon>Zobellia</taxon>
    </lineage>
</organism>
<dbReference type="Gene3D" id="3.90.10.10">
    <property type="entry name" value="Cytochrome C3"/>
    <property type="match status" value="1"/>
</dbReference>
<keyword evidence="1" id="KW-1133">Transmembrane helix</keyword>
<evidence type="ECO:0000256" key="1">
    <source>
        <dbReference type="SAM" id="Phobius"/>
    </source>
</evidence>
<accession>A0A7X2ZQM2</accession>
<dbReference type="EMBL" id="RCNR01000003">
    <property type="protein sequence ID" value="MUH34613.1"/>
    <property type="molecule type" value="Genomic_DNA"/>
</dbReference>
<comment type="caution">
    <text evidence="2">The sequence shown here is derived from an EMBL/GenBank/DDBJ whole genome shotgun (WGS) entry which is preliminary data.</text>
</comment>
<dbReference type="SUPFAM" id="SSF48695">
    <property type="entry name" value="Multiheme cytochromes"/>
    <property type="match status" value="1"/>
</dbReference>
<feature type="transmembrane region" description="Helical" evidence="1">
    <location>
        <begin position="7"/>
        <end position="26"/>
    </location>
</feature>
<evidence type="ECO:0000313" key="3">
    <source>
        <dbReference type="Proteomes" id="UP000540519"/>
    </source>
</evidence>
<reference evidence="2 3" key="1">
    <citation type="journal article" date="2019" name="Mar. Drugs">
        <title>Comparative Genomics and CAZyme Genome Repertoires of Marine Zobellia amurskyensis KMM 3526(T) and Zobellia laminariae KMM 3676(T).</title>
        <authorList>
            <person name="Chernysheva N."/>
            <person name="Bystritskaya E."/>
            <person name="Stenkova A."/>
            <person name="Golovkin I."/>
            <person name="Nedashkovskaya O."/>
            <person name="Isaeva M."/>
        </authorList>
    </citation>
    <scope>NUCLEOTIDE SEQUENCE [LARGE SCALE GENOMIC DNA]</scope>
    <source>
        <strain evidence="2 3">KMM 3526</strain>
    </source>
</reference>
<keyword evidence="3" id="KW-1185">Reference proteome</keyword>
<keyword evidence="1" id="KW-0472">Membrane</keyword>
<name>A0A7X2ZQM2_9FLAO</name>
<evidence type="ECO:0000313" key="2">
    <source>
        <dbReference type="EMBL" id="MUH34613.1"/>
    </source>
</evidence>
<gene>
    <name evidence="2" type="ORF">D9O36_02060</name>
</gene>
<proteinExistence type="predicted"/>
<sequence length="240" mass="26832">MKKRLGIISFFVVIFIAFIVVWNYSYEQGLEEAYTPVIETPTGNFIPSESGAFRRFDDAGAGLDYLNMPVDENHQRTLDTYYDNRAYPGAPPSIPHPVAKERSFGGNTCIQCHQNGGFVEKFNAYAPVTPHPEMVNCRQCHVTQNTTSNFKENGFIEPEPPKVGLGANNALVGGPPMIPHQLQMRESCISCHGGPSAPKEIRVSHPDRINCRQCHLPKHSEQPTVDASTFLRQFDKLNEK</sequence>
<dbReference type="AlphaFoldDB" id="A0A7X2ZQM2"/>
<dbReference type="InterPro" id="IPR036280">
    <property type="entry name" value="Multihaem_cyt_sf"/>
</dbReference>
<dbReference type="RefSeq" id="WP_155598640.1">
    <property type="nucleotide sequence ID" value="NZ_RCNR01000003.1"/>
</dbReference>
<keyword evidence="1" id="KW-0812">Transmembrane</keyword>
<dbReference type="OrthoDB" id="269685at2"/>
<protein>
    <submittedName>
        <fullName evidence="2">Cytochrome C</fullName>
    </submittedName>
</protein>
<dbReference type="Proteomes" id="UP000540519">
    <property type="component" value="Unassembled WGS sequence"/>
</dbReference>